<keyword evidence="4 7" id="KW-0808">Transferase</keyword>
<feature type="binding site" evidence="7">
    <location>
        <position position="96"/>
    </location>
    <ligand>
        <name>phosphoenolpyruvate</name>
        <dbReference type="ChEBI" id="CHEBI:58702"/>
    </ligand>
</feature>
<feature type="binding site" evidence="7">
    <location>
        <position position="23"/>
    </location>
    <ligand>
        <name>3-phosphoshikimate</name>
        <dbReference type="ChEBI" id="CHEBI:145989"/>
    </ligand>
</feature>
<dbReference type="GO" id="GO:0009423">
    <property type="term" value="P:chorismate biosynthetic process"/>
    <property type="evidence" value="ECO:0007669"/>
    <property type="project" value="UniProtKB-UniRule"/>
</dbReference>
<feature type="domain" description="Enolpyruvate transferase" evidence="8">
    <location>
        <begin position="8"/>
        <end position="420"/>
    </location>
</feature>
<evidence type="ECO:0000313" key="10">
    <source>
        <dbReference type="Proteomes" id="UP000009061"/>
    </source>
</evidence>
<dbReference type="GO" id="GO:0008652">
    <property type="term" value="P:amino acid biosynthetic process"/>
    <property type="evidence" value="ECO:0007669"/>
    <property type="project" value="UniProtKB-KW"/>
</dbReference>
<dbReference type="NCBIfam" id="TIGR01356">
    <property type="entry name" value="aroA"/>
    <property type="match status" value="1"/>
</dbReference>
<feature type="binding site" evidence="7">
    <location>
        <position position="411"/>
    </location>
    <ligand>
        <name>phosphoenolpyruvate</name>
        <dbReference type="ChEBI" id="CHEBI:58702"/>
    </ligand>
</feature>
<feature type="binding site" evidence="7">
    <location>
        <position position="171"/>
    </location>
    <ligand>
        <name>3-phosphoshikimate</name>
        <dbReference type="ChEBI" id="CHEBI:145989"/>
    </ligand>
</feature>
<accession>H6Q4Q2</accession>
<dbReference type="PANTHER" id="PTHR21090">
    <property type="entry name" value="AROM/DEHYDROQUINATE SYNTHASE"/>
    <property type="match status" value="1"/>
</dbReference>
<dbReference type="EC" id="2.5.1.19" evidence="7"/>
<dbReference type="Pfam" id="PF00275">
    <property type="entry name" value="EPSP_synthase"/>
    <property type="match status" value="1"/>
</dbReference>
<dbReference type="Gene3D" id="3.65.10.10">
    <property type="entry name" value="Enolpyruvate transferase domain"/>
    <property type="match status" value="2"/>
</dbReference>
<dbReference type="AlphaFoldDB" id="H6Q4Q2"/>
<dbReference type="InterPro" id="IPR036968">
    <property type="entry name" value="Enolpyruvate_Tfrase_sf"/>
</dbReference>
<evidence type="ECO:0000256" key="4">
    <source>
        <dbReference type="ARBA" id="ARBA00022679"/>
    </source>
</evidence>
<dbReference type="GO" id="GO:0009073">
    <property type="term" value="P:aromatic amino acid family biosynthetic process"/>
    <property type="evidence" value="ECO:0007669"/>
    <property type="project" value="UniProtKB-KW"/>
</dbReference>
<dbReference type="RefSeq" id="WP_014354051.1">
    <property type="nucleotide sequence ID" value="NC_016893.1"/>
</dbReference>
<keyword evidence="3 7" id="KW-0028">Amino-acid biosynthesis</keyword>
<comment type="catalytic activity">
    <reaction evidence="6">
        <text>3-phosphoshikimate + phosphoenolpyruvate = 5-O-(1-carboxyvinyl)-3-phosphoshikimate + phosphate</text>
        <dbReference type="Rhea" id="RHEA:21256"/>
        <dbReference type="ChEBI" id="CHEBI:43474"/>
        <dbReference type="ChEBI" id="CHEBI:57701"/>
        <dbReference type="ChEBI" id="CHEBI:58702"/>
        <dbReference type="ChEBI" id="CHEBI:145989"/>
        <dbReference type="EC" id="2.5.1.19"/>
    </reaction>
    <physiologicalReaction direction="left-to-right" evidence="6">
        <dbReference type="Rhea" id="RHEA:21257"/>
    </physiologicalReaction>
</comment>
<feature type="binding site" evidence="7">
    <location>
        <position position="169"/>
    </location>
    <ligand>
        <name>3-phosphoshikimate</name>
        <dbReference type="ChEBI" id="CHEBI:145989"/>
    </ligand>
</feature>
<dbReference type="PROSITE" id="PS00104">
    <property type="entry name" value="EPSP_SYNTHASE_1"/>
    <property type="match status" value="1"/>
</dbReference>
<feature type="binding site" evidence="7">
    <location>
        <position position="171"/>
    </location>
    <ligand>
        <name>phosphoenolpyruvate</name>
        <dbReference type="ChEBI" id="CHEBI:58702"/>
    </ligand>
</feature>
<keyword evidence="5 7" id="KW-0057">Aromatic amino acid biosynthesis</keyword>
<dbReference type="eggNOG" id="COG0128">
    <property type="taxonomic scope" value="Bacteria"/>
</dbReference>
<feature type="binding site" evidence="7">
    <location>
        <position position="340"/>
    </location>
    <ligand>
        <name>3-phosphoshikimate</name>
        <dbReference type="ChEBI" id="CHEBI:145989"/>
    </ligand>
</feature>
<reference evidence="9 10" key="1">
    <citation type="journal article" date="2012" name="MBio">
        <title>Insight into the transmission biology and species-specific functional capabilities of tsetse (Diptera: glossinidae) obligate symbiont wigglesworthia.</title>
        <authorList>
            <person name="Rio R.V."/>
            <person name="Symula R.E."/>
            <person name="Wang J."/>
            <person name="Lohs C."/>
            <person name="Wu Y.N."/>
            <person name="Snyder A.K."/>
            <person name="Bjornson R.D."/>
            <person name="Oshima K."/>
            <person name="Biehl B.S."/>
            <person name="Perna N.T."/>
            <person name="Hattori M."/>
            <person name="Aksoy S."/>
        </authorList>
    </citation>
    <scope>NUCLEOTIDE SEQUENCE [LARGE SCALE GENOMIC DNA]</scope>
    <source>
        <strain evidence="9">WGM</strain>
    </source>
</reference>
<comment type="pathway">
    <text evidence="1 7">Metabolic intermediate biosynthesis; chorismate biosynthesis; chorismate from D-erythrose 4-phosphate and phosphoenolpyruvate: step 6/7.</text>
</comment>
<feature type="binding site" evidence="7">
    <location>
        <position position="23"/>
    </location>
    <ligand>
        <name>phosphoenolpyruvate</name>
        <dbReference type="ChEBI" id="CHEBI:58702"/>
    </ligand>
</feature>
<dbReference type="InterPro" id="IPR023193">
    <property type="entry name" value="EPSP_synthase_CS"/>
</dbReference>
<evidence type="ECO:0000256" key="1">
    <source>
        <dbReference type="ARBA" id="ARBA00004811"/>
    </source>
</evidence>
<feature type="active site" description="Proton acceptor" evidence="7">
    <location>
        <position position="313"/>
    </location>
</feature>
<evidence type="ECO:0000256" key="2">
    <source>
        <dbReference type="ARBA" id="ARBA00009948"/>
    </source>
</evidence>
<protein>
    <recommendedName>
        <fullName evidence="7">3-phosphoshikimate 1-carboxyvinyltransferase</fullName>
        <ecNumber evidence="7">2.5.1.19</ecNumber>
    </recommendedName>
    <alternativeName>
        <fullName evidence="7">5-enolpyruvylshikimate-3-phosphate synthase</fullName>
        <shortName evidence="7">EPSP synthase</shortName>
        <shortName evidence="7">EPSPS</shortName>
    </alternativeName>
</protein>
<dbReference type="EMBL" id="CP003315">
    <property type="protein sequence ID" value="AFA41112.1"/>
    <property type="molecule type" value="Genomic_DNA"/>
</dbReference>
<proteinExistence type="inferred from homology"/>
<feature type="binding site" evidence="7">
    <location>
        <position position="313"/>
    </location>
    <ligand>
        <name>3-phosphoshikimate</name>
        <dbReference type="ChEBI" id="CHEBI:145989"/>
    </ligand>
</feature>
<dbReference type="GO" id="GO:0005737">
    <property type="term" value="C:cytoplasm"/>
    <property type="evidence" value="ECO:0007669"/>
    <property type="project" value="UniProtKB-SubCell"/>
</dbReference>
<comment type="function">
    <text evidence="7">Catalyzes the transfer of the enolpyruvyl moiety of phosphoenolpyruvate (PEP) to the 5-hydroxyl of shikimate-3-phosphate (S3P) to produce enolpyruvyl shikimate-3-phosphate and inorganic phosphate.</text>
</comment>
<dbReference type="STRING" id="1142511.WIGMOR_0272"/>
<dbReference type="InterPro" id="IPR006264">
    <property type="entry name" value="EPSP_synthase"/>
</dbReference>
<dbReference type="HAMAP" id="MF_00210">
    <property type="entry name" value="EPSP_synth"/>
    <property type="match status" value="1"/>
</dbReference>
<dbReference type="InterPro" id="IPR013792">
    <property type="entry name" value="RNA3'P_cycl/enolpyr_Trfase_a/b"/>
</dbReference>
<name>H6Q4Q2_WIGGL</name>
<dbReference type="OrthoDB" id="9809920at2"/>
<evidence type="ECO:0000256" key="7">
    <source>
        <dbReference type="HAMAP-Rule" id="MF_00210"/>
    </source>
</evidence>
<feature type="binding site" evidence="7">
    <location>
        <position position="197"/>
    </location>
    <ligand>
        <name>3-phosphoshikimate</name>
        <dbReference type="ChEBI" id="CHEBI:145989"/>
    </ligand>
</feature>
<feature type="binding site" evidence="7">
    <location>
        <position position="24"/>
    </location>
    <ligand>
        <name>3-phosphoshikimate</name>
        <dbReference type="ChEBI" id="CHEBI:145989"/>
    </ligand>
</feature>
<feature type="binding site" evidence="7">
    <location>
        <position position="28"/>
    </location>
    <ligand>
        <name>3-phosphoshikimate</name>
        <dbReference type="ChEBI" id="CHEBI:145989"/>
    </ligand>
</feature>
<feature type="binding site" evidence="7">
    <location>
        <position position="336"/>
    </location>
    <ligand>
        <name>3-phosphoshikimate</name>
        <dbReference type="ChEBI" id="CHEBI:145989"/>
    </ligand>
</feature>
<evidence type="ECO:0000256" key="3">
    <source>
        <dbReference type="ARBA" id="ARBA00022605"/>
    </source>
</evidence>
<keyword evidence="7" id="KW-0963">Cytoplasm</keyword>
<organism evidence="9 10">
    <name type="scientific">Wigglesworthia glossinidia endosymbiont of Glossina morsitans morsitans</name>
    <name type="common">Yale colony</name>
    <dbReference type="NCBI Taxonomy" id="1142511"/>
    <lineage>
        <taxon>Bacteria</taxon>
        <taxon>Pseudomonadati</taxon>
        <taxon>Pseudomonadota</taxon>
        <taxon>Gammaproteobacteria</taxon>
        <taxon>Enterobacterales</taxon>
        <taxon>Erwiniaceae</taxon>
        <taxon>Wigglesworthia</taxon>
    </lineage>
</organism>
<evidence type="ECO:0000259" key="8">
    <source>
        <dbReference type="Pfam" id="PF00275"/>
    </source>
</evidence>
<dbReference type="GO" id="GO:0003866">
    <property type="term" value="F:3-phosphoshikimate 1-carboxyvinyltransferase activity"/>
    <property type="evidence" value="ECO:0007669"/>
    <property type="project" value="UniProtKB-UniRule"/>
</dbReference>
<evidence type="ECO:0000256" key="5">
    <source>
        <dbReference type="ARBA" id="ARBA00023141"/>
    </source>
</evidence>
<evidence type="ECO:0000313" key="9">
    <source>
        <dbReference type="EMBL" id="AFA41112.1"/>
    </source>
</evidence>
<feature type="binding site" evidence="7">
    <location>
        <position position="386"/>
    </location>
    <ligand>
        <name>phosphoenolpyruvate</name>
        <dbReference type="ChEBI" id="CHEBI:58702"/>
    </ligand>
</feature>
<comment type="subunit">
    <text evidence="7">Monomer.</text>
</comment>
<gene>
    <name evidence="7 9" type="primary">aroA</name>
    <name evidence="9" type="ORF">WIGMOR_0272</name>
</gene>
<dbReference type="InterPro" id="IPR001986">
    <property type="entry name" value="Enolpyruvate_Tfrase_dom"/>
</dbReference>
<dbReference type="PROSITE" id="PS00885">
    <property type="entry name" value="EPSP_SYNTHASE_2"/>
    <property type="match status" value="1"/>
</dbReference>
<feature type="binding site" evidence="7">
    <location>
        <position position="344"/>
    </location>
    <ligand>
        <name>phosphoenolpyruvate</name>
        <dbReference type="ChEBI" id="CHEBI:58702"/>
    </ligand>
</feature>
<comment type="similarity">
    <text evidence="2 7">Belongs to the EPSP synthase family.</text>
</comment>
<dbReference type="KEGG" id="wgl:WIGMOR_0272"/>
<keyword evidence="10" id="KW-1185">Reference proteome</keyword>
<feature type="binding site" evidence="7">
    <location>
        <position position="124"/>
    </location>
    <ligand>
        <name>phosphoenolpyruvate</name>
        <dbReference type="ChEBI" id="CHEBI:58702"/>
    </ligand>
</feature>
<dbReference type="CDD" id="cd01556">
    <property type="entry name" value="EPSP_synthase"/>
    <property type="match status" value="1"/>
</dbReference>
<dbReference type="Proteomes" id="UP000009061">
    <property type="component" value="Chromosome"/>
</dbReference>
<comment type="subcellular location">
    <subcellularLocation>
        <location evidence="7">Cytoplasm</location>
    </subcellularLocation>
</comment>
<dbReference type="SUPFAM" id="SSF55205">
    <property type="entry name" value="EPT/RTPC-like"/>
    <property type="match status" value="1"/>
</dbReference>
<dbReference type="PIRSF" id="PIRSF000505">
    <property type="entry name" value="EPSPS"/>
    <property type="match status" value="1"/>
</dbReference>
<dbReference type="HOGENOM" id="CLU_024321_0_0_6"/>
<sequence length="427" mass="48254">MNNSIVINPISYVYGNVYLPGSKSISNRAILLSAQTEDQTQLINLPNNDDITVMLQALNCCKVKYKYHCNNQTCNIQGNKNALKSFAEIIFLKNSGTAMRLLTAAFSIRKNNVVLMGSDRMHQRPIGPLVDALRQGGAKINYLNKKNFPPLKIFGGYRGGHITINCNISSQFLTALLIMAPLAPKDTVIYIKKKITSLSYIKMTMSIMKIFNIFVQHNNYKIFYLKGKCFYKSPKKYVIEGDASSASYFLAAGAIKGKNVQVFGINKDSIQGEIKFAHILKNIGANIHYGKNYILCSRNHLNRINVNVFEMPDSGMTAAIVALFCKKYSILKNVQNWKLKECNRIEAILNGLKKIGVYYFYKNNNLIIHPPKKFIHATIETYEDHRIAMCFSLLALSEVSIRIIDPSCVKKSFPKFFETLNNISYSI</sequence>
<dbReference type="PANTHER" id="PTHR21090:SF5">
    <property type="entry name" value="PENTAFUNCTIONAL AROM POLYPEPTIDE"/>
    <property type="match status" value="1"/>
</dbReference>
<dbReference type="UniPathway" id="UPA00053">
    <property type="reaction ID" value="UER00089"/>
</dbReference>
<feature type="binding site" evidence="7">
    <location>
        <position position="170"/>
    </location>
    <ligand>
        <name>3-phosphoshikimate</name>
        <dbReference type="ChEBI" id="CHEBI:145989"/>
    </ligand>
</feature>
<evidence type="ECO:0000256" key="6">
    <source>
        <dbReference type="ARBA" id="ARBA00044633"/>
    </source>
</evidence>